<reference evidence="2 3" key="1">
    <citation type="journal article" date="2019" name="Nat. Ecol. Evol.">
        <title>Megaphylogeny resolves global patterns of mushroom evolution.</title>
        <authorList>
            <person name="Varga T."/>
            <person name="Krizsan K."/>
            <person name="Foldi C."/>
            <person name="Dima B."/>
            <person name="Sanchez-Garcia M."/>
            <person name="Sanchez-Ramirez S."/>
            <person name="Szollosi G.J."/>
            <person name="Szarkandi J.G."/>
            <person name="Papp V."/>
            <person name="Albert L."/>
            <person name="Andreopoulos W."/>
            <person name="Angelini C."/>
            <person name="Antonin V."/>
            <person name="Barry K.W."/>
            <person name="Bougher N.L."/>
            <person name="Buchanan P."/>
            <person name="Buyck B."/>
            <person name="Bense V."/>
            <person name="Catcheside P."/>
            <person name="Chovatia M."/>
            <person name="Cooper J."/>
            <person name="Damon W."/>
            <person name="Desjardin D."/>
            <person name="Finy P."/>
            <person name="Geml J."/>
            <person name="Haridas S."/>
            <person name="Hughes K."/>
            <person name="Justo A."/>
            <person name="Karasinski D."/>
            <person name="Kautmanova I."/>
            <person name="Kiss B."/>
            <person name="Kocsube S."/>
            <person name="Kotiranta H."/>
            <person name="LaButti K.M."/>
            <person name="Lechner B.E."/>
            <person name="Liimatainen K."/>
            <person name="Lipzen A."/>
            <person name="Lukacs Z."/>
            <person name="Mihaltcheva S."/>
            <person name="Morgado L.N."/>
            <person name="Niskanen T."/>
            <person name="Noordeloos M.E."/>
            <person name="Ohm R.A."/>
            <person name="Ortiz-Santana B."/>
            <person name="Ovrebo C."/>
            <person name="Racz N."/>
            <person name="Riley R."/>
            <person name="Savchenko A."/>
            <person name="Shiryaev A."/>
            <person name="Soop K."/>
            <person name="Spirin V."/>
            <person name="Szebenyi C."/>
            <person name="Tomsovsky M."/>
            <person name="Tulloss R.E."/>
            <person name="Uehling J."/>
            <person name="Grigoriev I.V."/>
            <person name="Vagvolgyi C."/>
            <person name="Papp T."/>
            <person name="Martin F.M."/>
            <person name="Miettinen O."/>
            <person name="Hibbett D.S."/>
            <person name="Nagy L.G."/>
        </authorList>
    </citation>
    <scope>NUCLEOTIDE SEQUENCE [LARGE SCALE GENOMIC DNA]</scope>
    <source>
        <strain evidence="2 3">CBS 121175</strain>
    </source>
</reference>
<evidence type="ECO:0000313" key="3">
    <source>
        <dbReference type="Proteomes" id="UP000307440"/>
    </source>
</evidence>
<dbReference type="AlphaFoldDB" id="A0A5C3KQX2"/>
<proteinExistence type="predicted"/>
<gene>
    <name evidence="2" type="ORF">FA15DRAFT_757780</name>
</gene>
<dbReference type="Proteomes" id="UP000307440">
    <property type="component" value="Unassembled WGS sequence"/>
</dbReference>
<feature type="compositionally biased region" description="Basic and acidic residues" evidence="1">
    <location>
        <begin position="185"/>
        <end position="195"/>
    </location>
</feature>
<organism evidence="2 3">
    <name type="scientific">Coprinopsis marcescibilis</name>
    <name type="common">Agaric fungus</name>
    <name type="synonym">Psathyrella marcescibilis</name>
    <dbReference type="NCBI Taxonomy" id="230819"/>
    <lineage>
        <taxon>Eukaryota</taxon>
        <taxon>Fungi</taxon>
        <taxon>Dikarya</taxon>
        <taxon>Basidiomycota</taxon>
        <taxon>Agaricomycotina</taxon>
        <taxon>Agaricomycetes</taxon>
        <taxon>Agaricomycetidae</taxon>
        <taxon>Agaricales</taxon>
        <taxon>Agaricineae</taxon>
        <taxon>Psathyrellaceae</taxon>
        <taxon>Coprinopsis</taxon>
    </lineage>
</organism>
<evidence type="ECO:0000313" key="2">
    <source>
        <dbReference type="EMBL" id="TFK22776.1"/>
    </source>
</evidence>
<protein>
    <submittedName>
        <fullName evidence="2">Uncharacterized protein</fullName>
    </submittedName>
</protein>
<feature type="region of interest" description="Disordered" evidence="1">
    <location>
        <begin position="546"/>
        <end position="584"/>
    </location>
</feature>
<keyword evidence="3" id="KW-1185">Reference proteome</keyword>
<accession>A0A5C3KQX2</accession>
<evidence type="ECO:0000256" key="1">
    <source>
        <dbReference type="SAM" id="MobiDB-lite"/>
    </source>
</evidence>
<name>A0A5C3KQX2_COPMA</name>
<feature type="compositionally biased region" description="Pro residues" evidence="1">
    <location>
        <begin position="550"/>
        <end position="559"/>
    </location>
</feature>
<feature type="region of interest" description="Disordered" evidence="1">
    <location>
        <begin position="126"/>
        <end position="217"/>
    </location>
</feature>
<feature type="region of interest" description="Disordered" evidence="1">
    <location>
        <begin position="489"/>
        <end position="511"/>
    </location>
</feature>
<feature type="compositionally biased region" description="Low complexity" evidence="1">
    <location>
        <begin position="126"/>
        <end position="145"/>
    </location>
</feature>
<dbReference type="EMBL" id="ML210233">
    <property type="protein sequence ID" value="TFK22776.1"/>
    <property type="molecule type" value="Genomic_DNA"/>
</dbReference>
<sequence>MDPSRCPTITGQWRPFQVVPFLTNFSAPELSCFMRANLDEPFAQKFSQFVLKLNITGRDFIGIEDDHLQRLCGANEPKAFRDLKHWKVALTRPKTPHVRNVFAIPPSPIAIPAPFSEQQDIDNNEDFQFTFSSPDSTTTDLSYSSEEAPISPYATSSSFPDVHVESDDESDSVHDILDQNIQGPHEQKESTRFDENYSDDACPQLPQLTPESPQRHGDLVDRTIPLADESNTAPISLGGIGSSSAAIRSNGEEESVYRTPTPAAVELPASAEPCSHIHTPGSVDPGLQVVEDMFGRDAPLAIAAISGEPIAQESTEPPTEGQVVHEDTANPTYACISDANEASDLPATRTQPVGPATSSDATLDASAFEDSLQDTWDLDDICIAWEQEVEETEATGVTPNTQIIALSEAPEASANRPPIDLADTTADSSAPFHDIVRDPIGNLPSASYNPAEQSSIDISSAFFTDPGNELETVEVSGIATGDVVPFIPSDHPPPHSVNLGNDPHGSTSAKATHNTQSLENSVLIAISATDFDGKTADSLIEHKATFFPHPTSPTSPPTIPVNKEDDSETTEAEAPSIGTSPYVDSNLEIGRLTSPLPSELATPFSQKSMELQAHSDAIAKSEGFGNLADGDHCVETVGKSSVAPQSPIYQMVGAFGSEDLQFCSNLDDEEHDFGEDRVNAEGADDLGLLRPSSPQSDYGMSGLSAVMQLKTFEEDMAIMSPSASPLLYSRRLTDALISTEALTDGLLGLTVSPELTLIQTPVTATVDYALIFSPSTSYRGASYSEIGHVEGIFGPYVEAGSELTTGSKRPVLEIEIPEVSMFDDDLISSLMSSSSLYQYRTHVFDPTTQVPSNTPSLYRSVLPLSGGSERVRYLASPHMSMQEKRLSHSNNIEQGFTLLNSPIDITNRRGHDRKLEVITENLAQDCTEMHNNGPADASQPTTAASPLIDKLKSVVRAFWTPIGSSAQCPPELNSSVSLPGGYDAAPSAPQSPELLQYFQSSRELP</sequence>